<comment type="caution">
    <text evidence="2">The sequence shown here is derived from an EMBL/GenBank/DDBJ whole genome shotgun (WGS) entry which is preliminary data.</text>
</comment>
<dbReference type="EMBL" id="WUBL01000155">
    <property type="protein sequence ID" value="KAF2964342.1"/>
    <property type="molecule type" value="Genomic_DNA"/>
</dbReference>
<feature type="domain" description="Heterokaryon incompatibility" evidence="1">
    <location>
        <begin position="238"/>
        <end position="393"/>
    </location>
</feature>
<gene>
    <name evidence="2" type="ORF">GQX73_g9223</name>
</gene>
<dbReference type="Proteomes" id="UP000481858">
    <property type="component" value="Unassembled WGS sequence"/>
</dbReference>
<protein>
    <recommendedName>
        <fullName evidence="1">Heterokaryon incompatibility domain-containing protein</fullName>
    </recommendedName>
</protein>
<dbReference type="OrthoDB" id="5362512at2759"/>
<dbReference type="Pfam" id="PF06985">
    <property type="entry name" value="HET"/>
    <property type="match status" value="1"/>
</dbReference>
<name>A0A7C8IR08_9PEZI</name>
<reference evidence="2 3" key="1">
    <citation type="submission" date="2019-12" db="EMBL/GenBank/DDBJ databases">
        <title>Draft genome sequence of the ascomycete Xylaria multiplex DSM 110363.</title>
        <authorList>
            <person name="Buettner E."/>
            <person name="Kellner H."/>
        </authorList>
    </citation>
    <scope>NUCLEOTIDE SEQUENCE [LARGE SCALE GENOMIC DNA]</scope>
    <source>
        <strain evidence="2 3">DSM 110363</strain>
    </source>
</reference>
<organism evidence="2 3">
    <name type="scientific">Xylaria multiplex</name>
    <dbReference type="NCBI Taxonomy" id="323545"/>
    <lineage>
        <taxon>Eukaryota</taxon>
        <taxon>Fungi</taxon>
        <taxon>Dikarya</taxon>
        <taxon>Ascomycota</taxon>
        <taxon>Pezizomycotina</taxon>
        <taxon>Sordariomycetes</taxon>
        <taxon>Xylariomycetidae</taxon>
        <taxon>Xylariales</taxon>
        <taxon>Xylariaceae</taxon>
        <taxon>Xylaria</taxon>
    </lineage>
</organism>
<dbReference type="AlphaFoldDB" id="A0A7C8IR08"/>
<keyword evidence="3" id="KW-1185">Reference proteome</keyword>
<evidence type="ECO:0000313" key="3">
    <source>
        <dbReference type="Proteomes" id="UP000481858"/>
    </source>
</evidence>
<accession>A0A7C8IR08</accession>
<evidence type="ECO:0000259" key="1">
    <source>
        <dbReference type="Pfam" id="PF06985"/>
    </source>
</evidence>
<dbReference type="PANTHER" id="PTHR33112:SF10">
    <property type="entry name" value="TOL"/>
    <property type="match status" value="1"/>
</dbReference>
<sequence>MPFCHSCRSWAQENVFDVSLYGPEHWYVLHNGLVSFFESLKSRCPICFRINELLSEEGRRQIASIENGLSSGLLKEGQAGGVVALRPLFLGFGEEDRPGDREVIINVEIRQTYFEHLYSRTNDEIPLDLKANIAAMILELRRYNMVGSNIFMTTRSTMASHNAERHLPGSSSTASDETLLMVQRWIQECTTEHSQCWRARESWYPSRLIDVGSTRVGDTNHCVCRLVPGSEVLEGRQYLTLSHRWGNYSIAKLTTTTIDDWKEEIPFKFLSKTFQDFIQLARQLKVRYVWIDSLCIIQDGDGGADWLREAPTMADVYTNAFCNISADWGSEKTGLFFDRDPRDFELPSLDLTVDVDGQKCIEPMVIIDGPAAGFWNQQVTHSPLNKRAWVLQERLLSCRNLHFCSQEVFFECCKTAASEGYPDGLPLPEFCGDAPLPKIFEPGDNSYVKSLSERWKYLGSRSETTFSIWSDIVTQYSSCQLTFASDKLVAISGIARYLEVARDDIYVAGLWAKTIAAEMAWHRSWVNPRVPDFQRNVLVSYQGYVEDRAPSFSWAATDFPVTAADSLARGILPVVRCFEYRSALGEPLRPITRSIFGPLSAPSVELQVIGSLKYTRLQKVESRVFAIPFTERGSIRLWPVNLDMVPDTEGIEHLEGKVLYYMPWQVDDSSDVPKFVAIFFDLIDRFMARFRRIGIMRSDQGLLKDLYMREQHDESVLPCEAYDEKTRKHTIYVV</sequence>
<evidence type="ECO:0000313" key="2">
    <source>
        <dbReference type="EMBL" id="KAF2964342.1"/>
    </source>
</evidence>
<dbReference type="InterPro" id="IPR010730">
    <property type="entry name" value="HET"/>
</dbReference>
<dbReference type="PANTHER" id="PTHR33112">
    <property type="entry name" value="DOMAIN PROTEIN, PUTATIVE-RELATED"/>
    <property type="match status" value="1"/>
</dbReference>
<dbReference type="InParanoid" id="A0A7C8IR08"/>
<proteinExistence type="predicted"/>